<keyword evidence="2" id="KW-1133">Transmembrane helix</keyword>
<feature type="region of interest" description="Disordered" evidence="1">
    <location>
        <begin position="208"/>
        <end position="229"/>
    </location>
</feature>
<keyword evidence="2" id="KW-0472">Membrane</keyword>
<organism evidence="5 6">
    <name type="scientific">Williamsia phyllosphaerae</name>
    <dbReference type="NCBI Taxonomy" id="885042"/>
    <lineage>
        <taxon>Bacteria</taxon>
        <taxon>Bacillati</taxon>
        <taxon>Actinomycetota</taxon>
        <taxon>Actinomycetes</taxon>
        <taxon>Mycobacteriales</taxon>
        <taxon>Nocardiaceae</taxon>
        <taxon>Williamsia</taxon>
    </lineage>
</organism>
<dbReference type="Pfam" id="PF10039">
    <property type="entry name" value="DUF2275"/>
    <property type="match status" value="1"/>
</dbReference>
<protein>
    <recommendedName>
        <fullName evidence="7">Zinc-finger domain-containing protein</fullName>
    </recommendedName>
</protein>
<evidence type="ECO:0000256" key="2">
    <source>
        <dbReference type="SAM" id="Phobius"/>
    </source>
</evidence>
<feature type="domain" description="DUF2275" evidence="3">
    <location>
        <begin position="57"/>
        <end position="208"/>
    </location>
</feature>
<comment type="caution">
    <text evidence="5">The sequence shown here is derived from an EMBL/GenBank/DDBJ whole genome shotgun (WGS) entry which is preliminary data.</text>
</comment>
<dbReference type="Proteomes" id="UP000632454">
    <property type="component" value="Unassembled WGS sequence"/>
</dbReference>
<proteinExistence type="predicted"/>
<evidence type="ECO:0000313" key="6">
    <source>
        <dbReference type="Proteomes" id="UP000632454"/>
    </source>
</evidence>
<accession>A0ABQ1UN50</accession>
<evidence type="ECO:0000313" key="5">
    <source>
        <dbReference type="EMBL" id="GGF20927.1"/>
    </source>
</evidence>
<evidence type="ECO:0000256" key="1">
    <source>
        <dbReference type="SAM" id="MobiDB-lite"/>
    </source>
</evidence>
<evidence type="ECO:0000259" key="3">
    <source>
        <dbReference type="Pfam" id="PF10039"/>
    </source>
</evidence>
<gene>
    <name evidence="5" type="ORF">GCM10007298_16090</name>
</gene>
<dbReference type="InterPro" id="IPR027383">
    <property type="entry name" value="Znf_put"/>
</dbReference>
<keyword evidence="2" id="KW-0812">Transmembrane</keyword>
<feature type="domain" description="Putative zinc-finger" evidence="4">
    <location>
        <begin position="3"/>
        <end position="37"/>
    </location>
</feature>
<name>A0ABQ1UN50_9NOCA</name>
<feature type="transmembrane region" description="Helical" evidence="2">
    <location>
        <begin position="153"/>
        <end position="173"/>
    </location>
</feature>
<dbReference type="EMBL" id="BMCS01000001">
    <property type="protein sequence ID" value="GGF20927.1"/>
    <property type="molecule type" value="Genomic_DNA"/>
</dbReference>
<sequence>MECEVAREALSARVDGERESVPAARVDEHVAGCRDCQAWVRFVDQQVHHLPAVTSPDVDQTPQILARVDSTPTGAWVRSVRWLRFTGIYAALFVVGLVMVGVGVAQMAGLHFGMTQSGPMSTMSGDHLMNESTAWSLALGVCLVAAARWHGLIAGLAVVLGVFVVVLFAYVVHDAVASDVTMSRGVSHLPVVAAFLCAAAAHRIGARSTHPPAGGSSMPADDDRSVDGHGRIRAVDDSAA</sequence>
<evidence type="ECO:0000259" key="4">
    <source>
        <dbReference type="Pfam" id="PF13490"/>
    </source>
</evidence>
<evidence type="ECO:0008006" key="7">
    <source>
        <dbReference type="Google" id="ProtNLM"/>
    </source>
</evidence>
<keyword evidence="6" id="KW-1185">Reference proteome</keyword>
<feature type="transmembrane region" description="Helical" evidence="2">
    <location>
        <begin position="88"/>
        <end position="108"/>
    </location>
</feature>
<dbReference type="InterPro" id="IPR018734">
    <property type="entry name" value="DUF2275"/>
</dbReference>
<reference evidence="6" key="1">
    <citation type="journal article" date="2019" name="Int. J. Syst. Evol. Microbiol.">
        <title>The Global Catalogue of Microorganisms (GCM) 10K type strain sequencing project: providing services to taxonomists for standard genome sequencing and annotation.</title>
        <authorList>
            <consortium name="The Broad Institute Genomics Platform"/>
            <consortium name="The Broad Institute Genome Sequencing Center for Infectious Disease"/>
            <person name="Wu L."/>
            <person name="Ma J."/>
        </authorList>
    </citation>
    <scope>NUCLEOTIDE SEQUENCE [LARGE SCALE GENOMIC DNA]</scope>
    <source>
        <strain evidence="6">CCM 7855</strain>
    </source>
</reference>
<dbReference type="Pfam" id="PF13490">
    <property type="entry name" value="zf-HC2"/>
    <property type="match status" value="1"/>
</dbReference>